<evidence type="ECO:0000313" key="3">
    <source>
        <dbReference type="Proteomes" id="UP000254701"/>
    </source>
</evidence>
<gene>
    <name evidence="2" type="ORF">NCTC10684_02165</name>
</gene>
<feature type="region of interest" description="Disordered" evidence="1">
    <location>
        <begin position="173"/>
        <end position="192"/>
    </location>
</feature>
<evidence type="ECO:0000313" key="2">
    <source>
        <dbReference type="EMBL" id="SUU88933.1"/>
    </source>
</evidence>
<dbReference type="EMBL" id="UFSM01000001">
    <property type="protein sequence ID" value="SUU88933.1"/>
    <property type="molecule type" value="Genomic_DNA"/>
</dbReference>
<dbReference type="Proteomes" id="UP000254701">
    <property type="component" value="Unassembled WGS sequence"/>
</dbReference>
<feature type="compositionally biased region" description="Basic and acidic residues" evidence="1">
    <location>
        <begin position="178"/>
        <end position="192"/>
    </location>
</feature>
<sequence length="192" mass="21468">MRAGLPFRCVSMSLRRGPSLCDSYKAARVPLSNSHAPGDYLFLIMKPENIAALVDRVADIRILREHHVWAAADLLGLDGLDDERSRRTRRKFRELMEADALIDALLLLAASAEPSRSVENISNHAGHWVCSMRYTTAGTSRSCTAEHADLAAAVLASLLASFQQTSTARRRRVTPFLQHERANRHDTQIRDH</sequence>
<accession>A0A380WIX6</accession>
<protein>
    <submittedName>
        <fullName evidence="2">Uncharacterized protein</fullName>
    </submittedName>
</protein>
<evidence type="ECO:0000256" key="1">
    <source>
        <dbReference type="SAM" id="MobiDB-lite"/>
    </source>
</evidence>
<organism evidence="2 3">
    <name type="scientific">Aminobacter aminovorans</name>
    <name type="common">Chelatobacter heintzii</name>
    <dbReference type="NCBI Taxonomy" id="83263"/>
    <lineage>
        <taxon>Bacteria</taxon>
        <taxon>Pseudomonadati</taxon>
        <taxon>Pseudomonadota</taxon>
        <taxon>Alphaproteobacteria</taxon>
        <taxon>Hyphomicrobiales</taxon>
        <taxon>Phyllobacteriaceae</taxon>
        <taxon>Aminobacter</taxon>
    </lineage>
</organism>
<dbReference type="AlphaFoldDB" id="A0A380WIX6"/>
<reference evidence="2 3" key="1">
    <citation type="submission" date="2018-06" db="EMBL/GenBank/DDBJ databases">
        <authorList>
            <consortium name="Pathogen Informatics"/>
            <person name="Doyle S."/>
        </authorList>
    </citation>
    <scope>NUCLEOTIDE SEQUENCE [LARGE SCALE GENOMIC DNA]</scope>
    <source>
        <strain evidence="2 3">NCTC10684</strain>
    </source>
</reference>
<name>A0A380WIX6_AMIAI</name>
<proteinExistence type="predicted"/>